<evidence type="ECO:0000256" key="1">
    <source>
        <dbReference type="SAM" id="MobiDB-lite"/>
    </source>
</evidence>
<dbReference type="EMBL" id="JADCNL010000001">
    <property type="protein sequence ID" value="KAG0497972.1"/>
    <property type="molecule type" value="Genomic_DNA"/>
</dbReference>
<proteinExistence type="predicted"/>
<evidence type="ECO:0000313" key="2">
    <source>
        <dbReference type="EMBL" id="KAG0497972.1"/>
    </source>
</evidence>
<feature type="compositionally biased region" description="Low complexity" evidence="1">
    <location>
        <begin position="59"/>
        <end position="73"/>
    </location>
</feature>
<reference evidence="2 3" key="1">
    <citation type="journal article" date="2020" name="Nat. Food">
        <title>A phased Vanilla planifolia genome enables genetic improvement of flavour and production.</title>
        <authorList>
            <person name="Hasing T."/>
            <person name="Tang H."/>
            <person name="Brym M."/>
            <person name="Khazi F."/>
            <person name="Huang T."/>
            <person name="Chambers A.H."/>
        </authorList>
    </citation>
    <scope>NUCLEOTIDE SEQUENCE [LARGE SCALE GENOMIC DNA]</scope>
    <source>
        <tissue evidence="2">Leaf</tissue>
    </source>
</reference>
<comment type="caution">
    <text evidence="2">The sequence shown here is derived from an EMBL/GenBank/DDBJ whole genome shotgun (WGS) entry which is preliminary data.</text>
</comment>
<keyword evidence="3" id="KW-1185">Reference proteome</keyword>
<evidence type="ECO:0000313" key="3">
    <source>
        <dbReference type="Proteomes" id="UP000636800"/>
    </source>
</evidence>
<sequence>MWLETRRKIELLGFHKFVINDSINLICLARRLLFFLVHDGKVAADKKNSTERANPTEQASSGNSSKKGPKPASLLRPMRNRADSSVPIFILLRSVFKLFTLCRLKHICKKEGYKTNSIAMATLAEYTADRLERSKDQEILANILRNIASLCGSSNGNNSSHGLQASRDLLMVGASLDTPSKDAVAPTSGAPNVEGNANTLCSPARTISATPMANTCGIAFDVALSEFHHQKRFLGSTFSKNMQHSGRLVHEEDRLPSLS</sequence>
<name>A0A835S6S1_VANPL</name>
<gene>
    <name evidence="2" type="ORF">HPP92_002663</name>
</gene>
<organism evidence="2 3">
    <name type="scientific">Vanilla planifolia</name>
    <name type="common">Vanilla</name>
    <dbReference type="NCBI Taxonomy" id="51239"/>
    <lineage>
        <taxon>Eukaryota</taxon>
        <taxon>Viridiplantae</taxon>
        <taxon>Streptophyta</taxon>
        <taxon>Embryophyta</taxon>
        <taxon>Tracheophyta</taxon>
        <taxon>Spermatophyta</taxon>
        <taxon>Magnoliopsida</taxon>
        <taxon>Liliopsida</taxon>
        <taxon>Asparagales</taxon>
        <taxon>Orchidaceae</taxon>
        <taxon>Vanilloideae</taxon>
        <taxon>Vanilleae</taxon>
        <taxon>Vanilla</taxon>
    </lineage>
</organism>
<dbReference type="AlphaFoldDB" id="A0A835S6S1"/>
<protein>
    <submittedName>
        <fullName evidence="2">Uncharacterized protein</fullName>
    </submittedName>
</protein>
<feature type="region of interest" description="Disordered" evidence="1">
    <location>
        <begin position="46"/>
        <end position="77"/>
    </location>
</feature>
<dbReference type="OrthoDB" id="8775810at2759"/>
<accession>A0A835S6S1</accession>
<dbReference type="Proteomes" id="UP000636800">
    <property type="component" value="Chromosome 1"/>
</dbReference>